<organism evidence="1 2">
    <name type="scientific">Mycena sanguinolenta</name>
    <dbReference type="NCBI Taxonomy" id="230812"/>
    <lineage>
        <taxon>Eukaryota</taxon>
        <taxon>Fungi</taxon>
        <taxon>Dikarya</taxon>
        <taxon>Basidiomycota</taxon>
        <taxon>Agaricomycotina</taxon>
        <taxon>Agaricomycetes</taxon>
        <taxon>Agaricomycetidae</taxon>
        <taxon>Agaricales</taxon>
        <taxon>Marasmiineae</taxon>
        <taxon>Mycenaceae</taxon>
        <taxon>Mycena</taxon>
    </lineage>
</organism>
<sequence>MKQGKEARIACGLAGEALREEQHRLQNTSRDVPNPYDDYATDTAYADDVSHGRTMVDISHAGEDLSEDTAVNASQSLLEQLRVHHNQLFPHVRNNRKRTNRTQIRIDTFKQQMDAMVNAFMHRSLEAADQGLGPSQFSIALDLYLAICAEADRRVQAALGRDSPNWRLKNACPACLSKLEGEDPIPLPLLVTMDGNNSLKRFWR</sequence>
<dbReference type="Proteomes" id="UP000623467">
    <property type="component" value="Unassembled WGS sequence"/>
</dbReference>
<proteinExistence type="predicted"/>
<evidence type="ECO:0000313" key="2">
    <source>
        <dbReference type="Proteomes" id="UP000623467"/>
    </source>
</evidence>
<dbReference type="AlphaFoldDB" id="A0A8H7D9C7"/>
<dbReference type="OrthoDB" id="2665372at2759"/>
<dbReference type="EMBL" id="JACAZH010000006">
    <property type="protein sequence ID" value="KAF7367089.1"/>
    <property type="molecule type" value="Genomic_DNA"/>
</dbReference>
<keyword evidence="2" id="KW-1185">Reference proteome</keyword>
<protein>
    <submittedName>
        <fullName evidence="1">Uncharacterized protein</fullName>
    </submittedName>
</protein>
<name>A0A8H7D9C7_9AGAR</name>
<gene>
    <name evidence="1" type="ORF">MSAN_00968400</name>
</gene>
<reference evidence="1" key="1">
    <citation type="submission" date="2020-05" db="EMBL/GenBank/DDBJ databases">
        <title>Mycena genomes resolve the evolution of fungal bioluminescence.</title>
        <authorList>
            <person name="Tsai I.J."/>
        </authorList>
    </citation>
    <scope>NUCLEOTIDE SEQUENCE</scope>
    <source>
        <strain evidence="1">160909Yilan</strain>
    </source>
</reference>
<evidence type="ECO:0000313" key="1">
    <source>
        <dbReference type="EMBL" id="KAF7367089.1"/>
    </source>
</evidence>
<comment type="caution">
    <text evidence="1">The sequence shown here is derived from an EMBL/GenBank/DDBJ whole genome shotgun (WGS) entry which is preliminary data.</text>
</comment>
<accession>A0A8H7D9C7</accession>